<protein>
    <submittedName>
        <fullName evidence="1">Uncharacterized protein</fullName>
    </submittedName>
</protein>
<accession>A0ACC3N8E8</accession>
<dbReference type="EMBL" id="JAUTXU010000074">
    <property type="protein sequence ID" value="KAK3711704.1"/>
    <property type="molecule type" value="Genomic_DNA"/>
</dbReference>
<keyword evidence="2" id="KW-1185">Reference proteome</keyword>
<evidence type="ECO:0000313" key="1">
    <source>
        <dbReference type="EMBL" id="KAK3711704.1"/>
    </source>
</evidence>
<proteinExistence type="predicted"/>
<gene>
    <name evidence="1" type="ORF">LTR37_009481</name>
</gene>
<organism evidence="1 2">
    <name type="scientific">Vermiconidia calcicola</name>
    <dbReference type="NCBI Taxonomy" id="1690605"/>
    <lineage>
        <taxon>Eukaryota</taxon>
        <taxon>Fungi</taxon>
        <taxon>Dikarya</taxon>
        <taxon>Ascomycota</taxon>
        <taxon>Pezizomycotina</taxon>
        <taxon>Dothideomycetes</taxon>
        <taxon>Dothideomycetidae</taxon>
        <taxon>Mycosphaerellales</taxon>
        <taxon>Extremaceae</taxon>
        <taxon>Vermiconidia</taxon>
    </lineage>
</organism>
<sequence length="459" mass="50774">MKLYVLGPAFGLPSIDAECSAAVALLRLRLAEGEWSIVPTSDQTRRLPYLRNGDNSVTGFKNIARYIEQSQGILSPPLDEKQRADATALSSFLDSHAQILLDISLYVSFDNYSTTRNAFTKILPWHANYTLPPKRRQAARQRTEHLGISSIDVDDMHEDLSNRPPGYDVGKDKQQTFEAETQKRASLLLPSRNNTVRGLLQQTRNSAVFKLHALAENFFEPLQDMLGDKEYFFGSNKPTTIDCLAYGYLGLMLFPSLPQDWLAKTTRTKYPKLARYTERMHEKMGLETDAEKVMSLTDCKNEAAVQATCDACEMKLPWEPFSTVGALGVTTTIANDLISQIPLIGGSSVKIIPSKTPTKSRSQQLQPYLPGILVATATSLTLFGYYAFTTGLLVWPRGQQVHIFGRKRLADYGHLGAALAGMSLLGQPAAQDVHRGPNAHLESPTPVKVEVDVETDGVP</sequence>
<reference evidence="1" key="1">
    <citation type="submission" date="2023-07" db="EMBL/GenBank/DDBJ databases">
        <title>Black Yeasts Isolated from many extreme environments.</title>
        <authorList>
            <person name="Coleine C."/>
            <person name="Stajich J.E."/>
            <person name="Selbmann L."/>
        </authorList>
    </citation>
    <scope>NUCLEOTIDE SEQUENCE</scope>
    <source>
        <strain evidence="1">CCFEE 5714</strain>
    </source>
</reference>
<dbReference type="Proteomes" id="UP001281147">
    <property type="component" value="Unassembled WGS sequence"/>
</dbReference>
<comment type="caution">
    <text evidence="1">The sequence shown here is derived from an EMBL/GenBank/DDBJ whole genome shotgun (WGS) entry which is preliminary data.</text>
</comment>
<name>A0ACC3N8E8_9PEZI</name>
<evidence type="ECO:0000313" key="2">
    <source>
        <dbReference type="Proteomes" id="UP001281147"/>
    </source>
</evidence>